<reference evidence="8" key="1">
    <citation type="submission" date="2021-06" db="EMBL/GenBank/DDBJ databases">
        <authorList>
            <person name="Kallberg Y."/>
            <person name="Tangrot J."/>
            <person name="Rosling A."/>
        </authorList>
    </citation>
    <scope>NUCLEOTIDE SEQUENCE</scope>
    <source>
        <strain evidence="8">UK204</strain>
    </source>
</reference>
<dbReference type="InterPro" id="IPR036259">
    <property type="entry name" value="MFS_trans_sf"/>
</dbReference>
<dbReference type="Pfam" id="PF07690">
    <property type="entry name" value="MFS_1"/>
    <property type="match status" value="1"/>
</dbReference>
<dbReference type="Gene3D" id="1.20.1250.20">
    <property type="entry name" value="MFS general substrate transporter like domains"/>
    <property type="match status" value="2"/>
</dbReference>
<evidence type="ECO:0000256" key="3">
    <source>
        <dbReference type="ARBA" id="ARBA00022989"/>
    </source>
</evidence>
<dbReference type="CDD" id="cd17380">
    <property type="entry name" value="MFS_SLC17A9_like"/>
    <property type="match status" value="1"/>
</dbReference>
<keyword evidence="4 6" id="KW-0472">Membrane</keyword>
<feature type="transmembrane region" description="Helical" evidence="6">
    <location>
        <begin position="378"/>
        <end position="398"/>
    </location>
</feature>
<dbReference type="GO" id="GO:0016020">
    <property type="term" value="C:membrane"/>
    <property type="evidence" value="ECO:0007669"/>
    <property type="project" value="UniProtKB-SubCell"/>
</dbReference>
<organism evidence="8 9">
    <name type="scientific">Funneliformis caledonium</name>
    <dbReference type="NCBI Taxonomy" id="1117310"/>
    <lineage>
        <taxon>Eukaryota</taxon>
        <taxon>Fungi</taxon>
        <taxon>Fungi incertae sedis</taxon>
        <taxon>Mucoromycota</taxon>
        <taxon>Glomeromycotina</taxon>
        <taxon>Glomeromycetes</taxon>
        <taxon>Glomerales</taxon>
        <taxon>Glomeraceae</taxon>
        <taxon>Funneliformis</taxon>
    </lineage>
</organism>
<keyword evidence="3 6" id="KW-1133">Transmembrane helix</keyword>
<evidence type="ECO:0000313" key="9">
    <source>
        <dbReference type="Proteomes" id="UP000789570"/>
    </source>
</evidence>
<dbReference type="EMBL" id="CAJVPQ010001828">
    <property type="protein sequence ID" value="CAG8571793.1"/>
    <property type="molecule type" value="Genomic_DNA"/>
</dbReference>
<accession>A0A9N9FYE5</accession>
<evidence type="ECO:0000256" key="4">
    <source>
        <dbReference type="ARBA" id="ARBA00023136"/>
    </source>
</evidence>
<evidence type="ECO:0000313" key="8">
    <source>
        <dbReference type="EMBL" id="CAG8571793.1"/>
    </source>
</evidence>
<feature type="transmembrane region" description="Helical" evidence="6">
    <location>
        <begin position="443"/>
        <end position="465"/>
    </location>
</feature>
<dbReference type="PANTHER" id="PTHR11662:SF446">
    <property type="entry name" value="SODIUM-DEPENDENT PHOSPHATE TRANSPORT PROTEIN 1, CHLOROPLASTIC"/>
    <property type="match status" value="1"/>
</dbReference>
<dbReference type="AlphaFoldDB" id="A0A9N9FYE5"/>
<evidence type="ECO:0000256" key="5">
    <source>
        <dbReference type="SAM" id="MobiDB-lite"/>
    </source>
</evidence>
<dbReference type="InterPro" id="IPR011701">
    <property type="entry name" value="MFS"/>
</dbReference>
<dbReference type="InterPro" id="IPR020846">
    <property type="entry name" value="MFS_dom"/>
</dbReference>
<dbReference type="FunFam" id="1.20.1250.20:FF:000423">
    <property type="entry name" value="Putative inorganic phosphate cotransporter-like Protein"/>
    <property type="match status" value="1"/>
</dbReference>
<feature type="transmembrane region" description="Helical" evidence="6">
    <location>
        <begin position="53"/>
        <end position="74"/>
    </location>
</feature>
<comment type="caution">
    <text evidence="8">The sequence shown here is derived from an EMBL/GenBank/DDBJ whole genome shotgun (WGS) entry which is preliminary data.</text>
</comment>
<dbReference type="InterPro" id="IPR050382">
    <property type="entry name" value="MFS_Na/Anion_cotransporter"/>
</dbReference>
<dbReference type="GO" id="GO:0015291">
    <property type="term" value="F:secondary active transmembrane transporter activity"/>
    <property type="evidence" value="ECO:0007669"/>
    <property type="project" value="UniProtKB-ARBA"/>
</dbReference>
<dbReference type="Proteomes" id="UP000789570">
    <property type="component" value="Unassembled WGS sequence"/>
</dbReference>
<dbReference type="SUPFAM" id="SSF103473">
    <property type="entry name" value="MFS general substrate transporter"/>
    <property type="match status" value="1"/>
</dbReference>
<dbReference type="PANTHER" id="PTHR11662">
    <property type="entry name" value="SOLUTE CARRIER FAMILY 17"/>
    <property type="match status" value="1"/>
</dbReference>
<feature type="compositionally biased region" description="Basic and acidic residues" evidence="5">
    <location>
        <begin position="235"/>
        <end position="244"/>
    </location>
</feature>
<gene>
    <name evidence="8" type="ORF">FCALED_LOCUS7135</name>
</gene>
<feature type="transmembrane region" description="Helical" evidence="6">
    <location>
        <begin position="168"/>
        <end position="189"/>
    </location>
</feature>
<evidence type="ECO:0000259" key="7">
    <source>
        <dbReference type="PROSITE" id="PS50850"/>
    </source>
</evidence>
<feature type="transmembrane region" description="Helical" evidence="6">
    <location>
        <begin position="277"/>
        <end position="298"/>
    </location>
</feature>
<feature type="transmembrane region" description="Helical" evidence="6">
    <location>
        <begin position="81"/>
        <end position="101"/>
    </location>
</feature>
<proteinExistence type="predicted"/>
<evidence type="ECO:0000256" key="2">
    <source>
        <dbReference type="ARBA" id="ARBA00022692"/>
    </source>
</evidence>
<dbReference type="InterPro" id="IPR044777">
    <property type="entry name" value="SLC17A9-like"/>
</dbReference>
<comment type="subcellular location">
    <subcellularLocation>
        <location evidence="1">Membrane</location>
        <topology evidence="1">Multi-pass membrane protein</topology>
    </subcellularLocation>
</comment>
<keyword evidence="2 6" id="KW-0812">Transmembrane</keyword>
<feature type="transmembrane region" description="Helical" evidence="6">
    <location>
        <begin position="410"/>
        <end position="431"/>
    </location>
</feature>
<evidence type="ECO:0000256" key="6">
    <source>
        <dbReference type="SAM" id="Phobius"/>
    </source>
</evidence>
<feature type="transmembrane region" description="Helical" evidence="6">
    <location>
        <begin position="352"/>
        <end position="372"/>
    </location>
</feature>
<feature type="region of interest" description="Disordered" evidence="5">
    <location>
        <begin position="228"/>
        <end position="248"/>
    </location>
</feature>
<sequence length="581" mass="63639">MSRDQPTYLIPKRFIVVGLCAVAFAICYADRSNIAVAIVYMAMDFGWSSTTQGLVLSAFFVGYLTTQILGGALADKFGGKPVLAIAAATRVLFTLLTPKASEFGLNPLIICRICVGIGEGALFPGVQSLIAKWIPAQERSRAVAVVTGSSLIGAVVGLPLATWLGSGVYGWECIFYLFGTIGVFWSLLWQIYGSSLPDQYEGISQEEIKLIEGIGKFEDEENHVANAEDGVSQQEDVRDQHSNAEDESTPLLVDNKKNDSKLTNDIPWMLILSKKEVWALLITYFCNSWGYFIMLTWLPTYYIDHFGIDIKKLGYFAVIPYAVQGVMGFVVGTIGDHMIHKVKFRVITIRRIAQSIGSFGVATFLLLAAYCASSPFEGIILITIGMGLNTFTLAGVSVNQFDIAPKYAGIIYGLGNTLGVIPGIFGVALTGWILDVTGRNWNIIWDIAASLYFSSALIFLAWAGLGLPVNCSGFQFISPDSVHLTQFKNNHEFEVVLTKGSTFMSEVKGLDLVTFGTGKFVKKLWRGNKTFGADGKASLKVKVEVPKQFESKLPTEFMFRSWGPVDRVTCTSTSAYVTIYK</sequence>
<protein>
    <submittedName>
        <fullName evidence="8">7472_t:CDS:1</fullName>
    </submittedName>
</protein>
<evidence type="ECO:0000256" key="1">
    <source>
        <dbReference type="ARBA" id="ARBA00004141"/>
    </source>
</evidence>
<dbReference type="OrthoDB" id="6730379at2759"/>
<dbReference type="FunFam" id="1.20.1250.20:FF:000058">
    <property type="entry name" value="ascorbate transporter, chloroplastic isoform X1"/>
    <property type="match status" value="1"/>
</dbReference>
<feature type="transmembrane region" description="Helical" evidence="6">
    <location>
        <begin position="142"/>
        <end position="162"/>
    </location>
</feature>
<dbReference type="PROSITE" id="PS50850">
    <property type="entry name" value="MFS"/>
    <property type="match status" value="1"/>
</dbReference>
<keyword evidence="9" id="KW-1185">Reference proteome</keyword>
<feature type="transmembrane region" description="Helical" evidence="6">
    <location>
        <begin position="313"/>
        <end position="331"/>
    </location>
</feature>
<name>A0A9N9FYE5_9GLOM</name>
<feature type="domain" description="Major facilitator superfamily (MFS) profile" evidence="7">
    <location>
        <begin position="16"/>
        <end position="466"/>
    </location>
</feature>
<feature type="transmembrane region" description="Helical" evidence="6">
    <location>
        <begin position="107"/>
        <end position="130"/>
    </location>
</feature>